<protein>
    <submittedName>
        <fullName evidence="1">Uncharacterized protein</fullName>
    </submittedName>
</protein>
<comment type="caution">
    <text evidence="1">The sequence shown here is derived from an EMBL/GenBank/DDBJ whole genome shotgun (WGS) entry which is preliminary data.</text>
</comment>
<accession>X0UHU9</accession>
<evidence type="ECO:0000313" key="1">
    <source>
        <dbReference type="EMBL" id="GAG05170.1"/>
    </source>
</evidence>
<name>X0UHU9_9ZZZZ</name>
<proteinExistence type="predicted"/>
<organism evidence="1">
    <name type="scientific">marine sediment metagenome</name>
    <dbReference type="NCBI Taxonomy" id="412755"/>
    <lineage>
        <taxon>unclassified sequences</taxon>
        <taxon>metagenomes</taxon>
        <taxon>ecological metagenomes</taxon>
    </lineage>
</organism>
<dbReference type="AlphaFoldDB" id="X0UHU9"/>
<sequence length="79" mass="8698">MNRRKSKTNKSPAGRVGRVERDLARLERDTTLALAEILAILNAMRENVVTQRLLLVNERYETIALLGGDPGGGKLVLQG</sequence>
<gene>
    <name evidence="1" type="ORF">S01H1_34630</name>
</gene>
<feature type="non-terminal residue" evidence="1">
    <location>
        <position position="79"/>
    </location>
</feature>
<reference evidence="1" key="1">
    <citation type="journal article" date="2014" name="Front. Microbiol.">
        <title>High frequency of phylogenetically diverse reductive dehalogenase-homologous genes in deep subseafloor sedimentary metagenomes.</title>
        <authorList>
            <person name="Kawai M."/>
            <person name="Futagami T."/>
            <person name="Toyoda A."/>
            <person name="Takaki Y."/>
            <person name="Nishi S."/>
            <person name="Hori S."/>
            <person name="Arai W."/>
            <person name="Tsubouchi T."/>
            <person name="Morono Y."/>
            <person name="Uchiyama I."/>
            <person name="Ito T."/>
            <person name="Fujiyama A."/>
            <person name="Inagaki F."/>
            <person name="Takami H."/>
        </authorList>
    </citation>
    <scope>NUCLEOTIDE SEQUENCE</scope>
    <source>
        <strain evidence="1">Expedition CK06-06</strain>
    </source>
</reference>
<dbReference type="EMBL" id="BARS01021573">
    <property type="protein sequence ID" value="GAG05170.1"/>
    <property type="molecule type" value="Genomic_DNA"/>
</dbReference>